<dbReference type="SMART" id="SM00881">
    <property type="entry name" value="CoA_binding"/>
    <property type="match status" value="1"/>
</dbReference>
<dbReference type="EMBL" id="BAAFZP010000001">
    <property type="protein sequence ID" value="GAB1581763.1"/>
    <property type="molecule type" value="Genomic_DNA"/>
</dbReference>
<dbReference type="RefSeq" id="WP_407864541.1">
    <property type="nucleotide sequence ID" value="NZ_BAAFZP010000001.1"/>
</dbReference>
<reference evidence="2 3" key="1">
    <citation type="submission" date="2024-10" db="EMBL/GenBank/DDBJ databases">
        <title>Isolation, draft genome sequencing and identification of Phyllobacterium sp. NSA23, isolated from leaf soil.</title>
        <authorList>
            <person name="Akita H."/>
        </authorList>
    </citation>
    <scope>NUCLEOTIDE SEQUENCE [LARGE SCALE GENOMIC DNA]</scope>
    <source>
        <strain evidence="2 3">NSA23</strain>
    </source>
</reference>
<keyword evidence="3" id="KW-1185">Reference proteome</keyword>
<evidence type="ECO:0000313" key="3">
    <source>
        <dbReference type="Proteomes" id="UP001628091"/>
    </source>
</evidence>
<comment type="caution">
    <text evidence="2">The sequence shown here is derived from an EMBL/GenBank/DDBJ whole genome shotgun (WGS) entry which is preliminary data.</text>
</comment>
<dbReference type="InterPro" id="IPR003781">
    <property type="entry name" value="CoA-bd"/>
</dbReference>
<dbReference type="Gene3D" id="3.40.50.720">
    <property type="entry name" value="NAD(P)-binding Rossmann-like Domain"/>
    <property type="match status" value="1"/>
</dbReference>
<feature type="domain" description="CoA-binding" evidence="1">
    <location>
        <begin position="15"/>
        <end position="111"/>
    </location>
</feature>
<dbReference type="PANTHER" id="PTHR33303:SF2">
    <property type="entry name" value="COA-BINDING DOMAIN-CONTAINING PROTEIN"/>
    <property type="match status" value="1"/>
</dbReference>
<evidence type="ECO:0000313" key="2">
    <source>
        <dbReference type="EMBL" id="GAB1581763.1"/>
    </source>
</evidence>
<accession>A0ABQ0GYM0</accession>
<sequence>MQHDTYSDEYLRDILRSVKTIAVVGASPKPIRPSFGVMTFLLARGYRVIPVNPGIAGREIQGQMTYARLADIGEAIDMVDVFRASSALPGVVDEVLALQPLPKVIWTQLEVRDDEAAARAEGGGIKVVMDRCPAIEYRRLIG</sequence>
<name>A0ABQ0GYM0_9HYPH</name>
<protein>
    <submittedName>
        <fullName evidence="2">CoA-binding protein</fullName>
    </submittedName>
</protein>
<dbReference type="Proteomes" id="UP001628091">
    <property type="component" value="Unassembled WGS sequence"/>
</dbReference>
<dbReference type="Pfam" id="PF13380">
    <property type="entry name" value="CoA_binding_2"/>
    <property type="match status" value="1"/>
</dbReference>
<organism evidence="2 3">
    <name type="scientific">Phyllobacterium phragmitis</name>
    <dbReference type="NCBI Taxonomy" id="2670329"/>
    <lineage>
        <taxon>Bacteria</taxon>
        <taxon>Pseudomonadati</taxon>
        <taxon>Pseudomonadota</taxon>
        <taxon>Alphaproteobacteria</taxon>
        <taxon>Hyphomicrobiales</taxon>
        <taxon>Phyllobacteriaceae</taxon>
        <taxon>Phyllobacterium</taxon>
    </lineage>
</organism>
<dbReference type="SUPFAM" id="SSF51735">
    <property type="entry name" value="NAD(P)-binding Rossmann-fold domains"/>
    <property type="match status" value="1"/>
</dbReference>
<gene>
    <name evidence="2" type="ORF">PPNSA23_17060</name>
</gene>
<dbReference type="PANTHER" id="PTHR33303">
    <property type="entry name" value="CYTOPLASMIC PROTEIN-RELATED"/>
    <property type="match status" value="1"/>
</dbReference>
<evidence type="ECO:0000259" key="1">
    <source>
        <dbReference type="SMART" id="SM00881"/>
    </source>
</evidence>
<proteinExistence type="predicted"/>
<dbReference type="InterPro" id="IPR036291">
    <property type="entry name" value="NAD(P)-bd_dom_sf"/>
</dbReference>